<dbReference type="SUPFAM" id="SSF52047">
    <property type="entry name" value="RNI-like"/>
    <property type="match status" value="1"/>
</dbReference>
<evidence type="ECO:0000313" key="2">
    <source>
        <dbReference type="EMBL" id="KAF8395909.1"/>
    </source>
</evidence>
<evidence type="ECO:0000259" key="1">
    <source>
        <dbReference type="PROSITE" id="PS50181"/>
    </source>
</evidence>
<organism evidence="2 3">
    <name type="scientific">Tetracentron sinense</name>
    <name type="common">Spur-leaf</name>
    <dbReference type="NCBI Taxonomy" id="13715"/>
    <lineage>
        <taxon>Eukaryota</taxon>
        <taxon>Viridiplantae</taxon>
        <taxon>Streptophyta</taxon>
        <taxon>Embryophyta</taxon>
        <taxon>Tracheophyta</taxon>
        <taxon>Spermatophyta</taxon>
        <taxon>Magnoliopsida</taxon>
        <taxon>Trochodendrales</taxon>
        <taxon>Trochodendraceae</taxon>
        <taxon>Tetracentron</taxon>
    </lineage>
</organism>
<feature type="domain" description="F-box" evidence="1">
    <location>
        <begin position="2"/>
        <end position="50"/>
    </location>
</feature>
<dbReference type="InterPro" id="IPR053781">
    <property type="entry name" value="F-box_AtFBL13-like"/>
</dbReference>
<keyword evidence="3" id="KW-1185">Reference proteome</keyword>
<dbReference type="AlphaFoldDB" id="A0A834YUH9"/>
<dbReference type="InterPro" id="IPR055357">
    <property type="entry name" value="LRR_At1g61320_AtMIF1"/>
</dbReference>
<dbReference type="Pfam" id="PF00646">
    <property type="entry name" value="F-box"/>
    <property type="match status" value="1"/>
</dbReference>
<dbReference type="CDD" id="cd22160">
    <property type="entry name" value="F-box_AtFBL13-like"/>
    <property type="match status" value="1"/>
</dbReference>
<comment type="caution">
    <text evidence="2">The sequence shown here is derived from an EMBL/GenBank/DDBJ whole genome shotgun (WGS) entry which is preliminary data.</text>
</comment>
<dbReference type="EMBL" id="JABCRI010000013">
    <property type="protein sequence ID" value="KAF8395909.1"/>
    <property type="molecule type" value="Genomic_DNA"/>
</dbReference>
<dbReference type="PROSITE" id="PS50181">
    <property type="entry name" value="FBOX"/>
    <property type="match status" value="1"/>
</dbReference>
<dbReference type="InterPro" id="IPR001810">
    <property type="entry name" value="F-box_dom"/>
</dbReference>
<dbReference type="OMA" id="DEFKVCF"/>
<dbReference type="Pfam" id="PF23622">
    <property type="entry name" value="LRR_At1g61320_AtMIF1"/>
    <property type="match status" value="1"/>
</dbReference>
<dbReference type="InterPro" id="IPR036047">
    <property type="entry name" value="F-box-like_dom_sf"/>
</dbReference>
<name>A0A834YUH9_TETSI</name>
<dbReference type="Gene3D" id="1.20.1280.50">
    <property type="match status" value="1"/>
</dbReference>
<dbReference type="Proteomes" id="UP000655225">
    <property type="component" value="Unassembled WGS sequence"/>
</dbReference>
<sequence length="426" mass="48910">MVDRISDLPDEILTYTLSFLTLRDAAVTSVLSSRWRYLWTSVTSLNFDDPLCMRRHRYIKWVNQILQLHQGSNIGAFRVCFDFDKKSSHHVDRWIDFAIEKGVQSLELDMSKDPLNYCNLMRYTFPCNIFAQERRSYLKNLRLRLCILRPPVSGSFKYLRGLTLENVYVIGEVLENFLSNCLLLERLTVEEAHNLVNLKVAGPSLQLKYLVILFCFRVKNIEISAANLVSFKYYGSKTNLSLKNVPQLVDVYFGVAPLSVSDAINYGLRHLAGGNLSQLQTLMLGSALPFEANMGFKNLIVLTNLKHLLLLIYAKDHESLLGFTSLLKASPFLHRLELHLHWRPDAASTQVRLAFQDAASTQVMKIDLAIFFSCTRKYAMGLSDRVLMMELSDPHLFIHLHRRVSADYLIHHLNRRDNVPLKEGNA</sequence>
<proteinExistence type="predicted"/>
<accession>A0A834YUH9</accession>
<dbReference type="SUPFAM" id="SSF81383">
    <property type="entry name" value="F-box domain"/>
    <property type="match status" value="1"/>
</dbReference>
<dbReference type="OrthoDB" id="613853at2759"/>
<reference evidence="2 3" key="1">
    <citation type="submission" date="2020-04" db="EMBL/GenBank/DDBJ databases">
        <title>Plant Genome Project.</title>
        <authorList>
            <person name="Zhang R.-G."/>
        </authorList>
    </citation>
    <scope>NUCLEOTIDE SEQUENCE [LARGE SCALE GENOMIC DNA]</scope>
    <source>
        <strain evidence="2">YNK0</strain>
        <tissue evidence="2">Leaf</tissue>
    </source>
</reference>
<dbReference type="PANTHER" id="PTHR34145:SF68">
    <property type="entry name" value="FBD DOMAIN-CONTAINING PROTEIN"/>
    <property type="match status" value="1"/>
</dbReference>
<dbReference type="InterPro" id="IPR032675">
    <property type="entry name" value="LRR_dom_sf"/>
</dbReference>
<dbReference type="InterPro" id="IPR053772">
    <property type="entry name" value="At1g61320/At1g61330-like"/>
</dbReference>
<evidence type="ECO:0000313" key="3">
    <source>
        <dbReference type="Proteomes" id="UP000655225"/>
    </source>
</evidence>
<dbReference type="Gene3D" id="3.80.10.10">
    <property type="entry name" value="Ribonuclease Inhibitor"/>
    <property type="match status" value="1"/>
</dbReference>
<gene>
    <name evidence="2" type="ORF">HHK36_019864</name>
</gene>
<dbReference type="PANTHER" id="PTHR34145">
    <property type="entry name" value="OS02G0105600 PROTEIN"/>
    <property type="match status" value="1"/>
</dbReference>
<protein>
    <recommendedName>
        <fullName evidence="1">F-box domain-containing protein</fullName>
    </recommendedName>
</protein>